<evidence type="ECO:0000313" key="3">
    <source>
        <dbReference type="EMBL" id="MCD2197296.1"/>
    </source>
</evidence>
<dbReference type="Proteomes" id="UP001199469">
    <property type="component" value="Unassembled WGS sequence"/>
</dbReference>
<dbReference type="EMBL" id="JAJNDB010000007">
    <property type="protein sequence ID" value="MCD2197296.1"/>
    <property type="molecule type" value="Genomic_DNA"/>
</dbReference>
<dbReference type="RefSeq" id="WP_230739222.1">
    <property type="nucleotide sequence ID" value="NZ_JAJNDB010000007.1"/>
</dbReference>
<dbReference type="PANTHER" id="PTHR46112">
    <property type="entry name" value="AMINOPEPTIDASE"/>
    <property type="match status" value="1"/>
</dbReference>
<evidence type="ECO:0000259" key="2">
    <source>
        <dbReference type="Pfam" id="PF01321"/>
    </source>
</evidence>
<dbReference type="Pfam" id="PF00557">
    <property type="entry name" value="Peptidase_M24"/>
    <property type="match status" value="1"/>
</dbReference>
<feature type="domain" description="Peptidase M24" evidence="1">
    <location>
        <begin position="171"/>
        <end position="377"/>
    </location>
</feature>
<dbReference type="InterPro" id="IPR000587">
    <property type="entry name" value="Creatinase_N"/>
</dbReference>
<dbReference type="Gene3D" id="3.40.350.10">
    <property type="entry name" value="Creatinase/prolidase N-terminal domain"/>
    <property type="match status" value="1"/>
</dbReference>
<dbReference type="InterPro" id="IPR050659">
    <property type="entry name" value="Peptidase_M24B"/>
</dbReference>
<sequence>MTPTVPFDRGELAGRLARVREAAARDELDLLVVTDPKNIFYLTGYDAYSFYVPQALLVPVDPTAQIVLVLRAMDVQGARVTTWLSDDELVGYPESCINDGPRGEHPFSVVATTIAERGIPRARIGVELDGTLTPRELEILRAAFPGSSVASSDGLVEWVRAVKTPAEIAVITEAAAISDAAMEVAREAITPGAREADVAAEVYAALVRGTGDLIGSTPAQPYMAMGDNTNNPHLRWREGTYGPGPVYVELGGHRHNYAAGLSRSFHLGEPSPGYRRVEGVVTDGMAAALEAMRVGARAEDVEAAWRKVVAPFGITKAARIGYSIGISFPKTIWMEGTISLAPGDRTVLVDGHVLHLMVAVWLDDLGYALSETVHVTDDGPRPLTTLPRELVVTA</sequence>
<reference evidence="3 4" key="1">
    <citation type="submission" date="2021-11" db="EMBL/GenBank/DDBJ databases">
        <title>Draft genome sequence of Actinomycetospora sp. SF1 isolated from the rhizosphere soil.</title>
        <authorList>
            <person name="Duangmal K."/>
            <person name="Chantavorakit T."/>
        </authorList>
    </citation>
    <scope>NUCLEOTIDE SEQUENCE [LARGE SCALE GENOMIC DNA]</scope>
    <source>
        <strain evidence="3 4">TBRC 5722</strain>
    </source>
</reference>
<dbReference type="PANTHER" id="PTHR46112:SF2">
    <property type="entry name" value="XAA-PRO AMINOPEPTIDASE P-RELATED"/>
    <property type="match status" value="1"/>
</dbReference>
<evidence type="ECO:0000313" key="4">
    <source>
        <dbReference type="Proteomes" id="UP001199469"/>
    </source>
</evidence>
<feature type="domain" description="Creatinase N-terminal" evidence="2">
    <location>
        <begin position="15"/>
        <end position="162"/>
    </location>
</feature>
<dbReference type="SUPFAM" id="SSF53092">
    <property type="entry name" value="Creatinase/prolidase N-terminal domain"/>
    <property type="match status" value="1"/>
</dbReference>
<dbReference type="InterPro" id="IPR036005">
    <property type="entry name" value="Creatinase/aminopeptidase-like"/>
</dbReference>
<dbReference type="CDD" id="cd01066">
    <property type="entry name" value="APP_MetAP"/>
    <property type="match status" value="1"/>
</dbReference>
<dbReference type="InterPro" id="IPR000994">
    <property type="entry name" value="Pept_M24"/>
</dbReference>
<protein>
    <submittedName>
        <fullName evidence="3">Xaa-Pro peptidase family protein</fullName>
    </submittedName>
</protein>
<comment type="caution">
    <text evidence="3">The sequence shown here is derived from an EMBL/GenBank/DDBJ whole genome shotgun (WGS) entry which is preliminary data.</text>
</comment>
<dbReference type="SUPFAM" id="SSF55920">
    <property type="entry name" value="Creatinase/aminopeptidase"/>
    <property type="match status" value="1"/>
</dbReference>
<dbReference type="InterPro" id="IPR029149">
    <property type="entry name" value="Creatin/AminoP/Spt16_N"/>
</dbReference>
<name>A0ABS8PGA7_9PSEU</name>
<organism evidence="3 4">
    <name type="scientific">Actinomycetospora endophytica</name>
    <dbReference type="NCBI Taxonomy" id="2291215"/>
    <lineage>
        <taxon>Bacteria</taxon>
        <taxon>Bacillati</taxon>
        <taxon>Actinomycetota</taxon>
        <taxon>Actinomycetes</taxon>
        <taxon>Pseudonocardiales</taxon>
        <taxon>Pseudonocardiaceae</taxon>
        <taxon>Actinomycetospora</taxon>
    </lineage>
</organism>
<gene>
    <name evidence="3" type="ORF">LQ327_28380</name>
</gene>
<evidence type="ECO:0000259" key="1">
    <source>
        <dbReference type="Pfam" id="PF00557"/>
    </source>
</evidence>
<accession>A0ABS8PGA7</accession>
<dbReference type="Pfam" id="PF01321">
    <property type="entry name" value="Creatinase_N"/>
    <property type="match status" value="1"/>
</dbReference>
<dbReference type="Gene3D" id="3.90.230.10">
    <property type="entry name" value="Creatinase/methionine aminopeptidase superfamily"/>
    <property type="match status" value="1"/>
</dbReference>
<keyword evidence="4" id="KW-1185">Reference proteome</keyword>
<proteinExistence type="predicted"/>